<dbReference type="InterPro" id="IPR050778">
    <property type="entry name" value="Cueball_EGF_LRP_Nidogen"/>
</dbReference>
<dbReference type="InterPro" id="IPR011042">
    <property type="entry name" value="6-blade_b-propeller_TolB-like"/>
</dbReference>
<proteinExistence type="predicted"/>
<dbReference type="Gene3D" id="2.120.10.30">
    <property type="entry name" value="TolB, C-terminal domain"/>
    <property type="match status" value="1"/>
</dbReference>
<sequence>MAFTFERINYQEIRRMTFAATNIIVGLLILIYFGGSLVICNEDIPFCNKRLEELKNDVKDWRRKCLNGTVHVPNSSCCAAENEQNQHRMKMQTQLCFYKGPYPEPYLFINDDSGIHAIDLLTDDKTVVIPGLKKNYGMAIDKAEMKIYFRNGNSISRANFDGTSVEVFLQNVEVRKITIDWIGRKMIWVSQFPDGRVNVMYLDGKGKRVVTKAGFYNWDIAVDPTVG</sequence>
<organism evidence="1 2">
    <name type="scientific">Paramuricea clavata</name>
    <name type="common">Red gorgonian</name>
    <name type="synonym">Violescent sea-whip</name>
    <dbReference type="NCBI Taxonomy" id="317549"/>
    <lineage>
        <taxon>Eukaryota</taxon>
        <taxon>Metazoa</taxon>
        <taxon>Cnidaria</taxon>
        <taxon>Anthozoa</taxon>
        <taxon>Octocorallia</taxon>
        <taxon>Malacalcyonacea</taxon>
        <taxon>Plexauridae</taxon>
        <taxon>Paramuricea</taxon>
    </lineage>
</organism>
<protein>
    <submittedName>
        <fullName evidence="1">Uncharacterized protein</fullName>
    </submittedName>
</protein>
<dbReference type="PANTHER" id="PTHR46513:SF13">
    <property type="entry name" value="EGF-LIKE DOMAIN-CONTAINING PROTEIN"/>
    <property type="match status" value="1"/>
</dbReference>
<name>A0A6S7JP82_PARCT</name>
<dbReference type="PANTHER" id="PTHR46513">
    <property type="entry name" value="VITELLOGENIN RECEPTOR-LIKE PROTEIN-RELATED-RELATED"/>
    <property type="match status" value="1"/>
</dbReference>
<dbReference type="EMBL" id="CACRXK020009884">
    <property type="protein sequence ID" value="CAB4018171.1"/>
    <property type="molecule type" value="Genomic_DNA"/>
</dbReference>
<reference evidence="1" key="1">
    <citation type="submission" date="2020-04" db="EMBL/GenBank/DDBJ databases">
        <authorList>
            <person name="Alioto T."/>
            <person name="Alioto T."/>
            <person name="Gomez Garrido J."/>
        </authorList>
    </citation>
    <scope>NUCLEOTIDE SEQUENCE</scope>
    <source>
        <strain evidence="1">A484AB</strain>
    </source>
</reference>
<evidence type="ECO:0000313" key="1">
    <source>
        <dbReference type="EMBL" id="CAB4018171.1"/>
    </source>
</evidence>
<gene>
    <name evidence="1" type="ORF">PACLA_8A017515</name>
</gene>
<dbReference type="InterPro" id="IPR000033">
    <property type="entry name" value="LDLR_classB_rpt"/>
</dbReference>
<dbReference type="SUPFAM" id="SSF63829">
    <property type="entry name" value="Calcium-dependent phosphotriesterase"/>
    <property type="match status" value="1"/>
</dbReference>
<accession>A0A6S7JP82</accession>
<comment type="caution">
    <text evidence="1">The sequence shown here is derived from an EMBL/GenBank/DDBJ whole genome shotgun (WGS) entry which is preliminary data.</text>
</comment>
<dbReference type="AlphaFoldDB" id="A0A6S7JP82"/>
<dbReference type="Proteomes" id="UP001152795">
    <property type="component" value="Unassembled WGS sequence"/>
</dbReference>
<dbReference type="OrthoDB" id="7349521at2759"/>
<keyword evidence="2" id="KW-1185">Reference proteome</keyword>
<evidence type="ECO:0000313" key="2">
    <source>
        <dbReference type="Proteomes" id="UP001152795"/>
    </source>
</evidence>
<dbReference type="SMART" id="SM00135">
    <property type="entry name" value="LY"/>
    <property type="match status" value="2"/>
</dbReference>